<dbReference type="EMBL" id="JAHHUM010002594">
    <property type="protein sequence ID" value="KAK5603116.1"/>
    <property type="molecule type" value="Genomic_DNA"/>
</dbReference>
<reference evidence="2 3" key="1">
    <citation type="submission" date="2021-06" db="EMBL/GenBank/DDBJ databases">
        <authorList>
            <person name="Palmer J.M."/>
        </authorList>
    </citation>
    <scope>NUCLEOTIDE SEQUENCE [LARGE SCALE GENOMIC DNA]</scope>
    <source>
        <strain evidence="2 3">MEX-2019</strain>
        <tissue evidence="2">Muscle</tissue>
    </source>
</reference>
<dbReference type="PANTHER" id="PTHR47272">
    <property type="entry name" value="DDE_TNP_1_7 DOMAIN-CONTAINING PROTEIN"/>
    <property type="match status" value="1"/>
</dbReference>
<evidence type="ECO:0000313" key="2">
    <source>
        <dbReference type="EMBL" id="KAK5603116.1"/>
    </source>
</evidence>
<sequence>MSKRLEEEERKRKYFENVNMIMDGNSSDIEQLGEDDEDDDEDWSPQAMHDEQNSESSDEENCRDQSIAQSNMEVEVPTTILDTVRNESVKAKVKRKEYKWRKTQYQAPSVDFIASVEEGTENRCDMTPYMYFKQFVTDEMLLGIAEQTNMYSVQKEGKSINTSAKEMEQVHVHVYGACSDALRESLLGDGNKASCCL</sequence>
<accession>A0AAV9R048</accession>
<keyword evidence="3" id="KW-1185">Reference proteome</keyword>
<dbReference type="PANTHER" id="PTHR47272:SF1">
    <property type="entry name" value="PIGGYBAC TRANSPOSABLE ELEMENT-DERIVED PROTEIN 3-LIKE"/>
    <property type="match status" value="1"/>
</dbReference>
<proteinExistence type="predicted"/>
<name>A0AAV9R048_9TELE</name>
<dbReference type="AlphaFoldDB" id="A0AAV9R048"/>
<gene>
    <name evidence="2" type="ORF">CRENBAI_000112</name>
</gene>
<comment type="caution">
    <text evidence="2">The sequence shown here is derived from an EMBL/GenBank/DDBJ whole genome shotgun (WGS) entry which is preliminary data.</text>
</comment>
<organism evidence="2 3">
    <name type="scientific">Crenichthys baileyi</name>
    <name type="common">White River springfish</name>
    <dbReference type="NCBI Taxonomy" id="28760"/>
    <lineage>
        <taxon>Eukaryota</taxon>
        <taxon>Metazoa</taxon>
        <taxon>Chordata</taxon>
        <taxon>Craniata</taxon>
        <taxon>Vertebrata</taxon>
        <taxon>Euteleostomi</taxon>
        <taxon>Actinopterygii</taxon>
        <taxon>Neopterygii</taxon>
        <taxon>Teleostei</taxon>
        <taxon>Neoteleostei</taxon>
        <taxon>Acanthomorphata</taxon>
        <taxon>Ovalentaria</taxon>
        <taxon>Atherinomorphae</taxon>
        <taxon>Cyprinodontiformes</taxon>
        <taxon>Goodeidae</taxon>
        <taxon>Crenichthys</taxon>
    </lineage>
</organism>
<feature type="compositionally biased region" description="Acidic residues" evidence="1">
    <location>
        <begin position="31"/>
        <end position="43"/>
    </location>
</feature>
<evidence type="ECO:0000256" key="1">
    <source>
        <dbReference type="SAM" id="MobiDB-lite"/>
    </source>
</evidence>
<feature type="region of interest" description="Disordered" evidence="1">
    <location>
        <begin position="19"/>
        <end position="73"/>
    </location>
</feature>
<protein>
    <recommendedName>
        <fullName evidence="4">PiggyBac transposable element-derived protein domain-containing protein</fullName>
    </recommendedName>
</protein>
<evidence type="ECO:0008006" key="4">
    <source>
        <dbReference type="Google" id="ProtNLM"/>
    </source>
</evidence>
<evidence type="ECO:0000313" key="3">
    <source>
        <dbReference type="Proteomes" id="UP001311232"/>
    </source>
</evidence>
<dbReference type="Proteomes" id="UP001311232">
    <property type="component" value="Unassembled WGS sequence"/>
</dbReference>